<accession>A0A9P7VHG4</accession>
<organism evidence="3 4">
    <name type="scientific">Guyanagaster necrorhizus</name>
    <dbReference type="NCBI Taxonomy" id="856835"/>
    <lineage>
        <taxon>Eukaryota</taxon>
        <taxon>Fungi</taxon>
        <taxon>Dikarya</taxon>
        <taxon>Basidiomycota</taxon>
        <taxon>Agaricomycotina</taxon>
        <taxon>Agaricomycetes</taxon>
        <taxon>Agaricomycetidae</taxon>
        <taxon>Agaricales</taxon>
        <taxon>Marasmiineae</taxon>
        <taxon>Physalacriaceae</taxon>
        <taxon>Guyanagaster</taxon>
    </lineage>
</organism>
<keyword evidence="4" id="KW-1185">Reference proteome</keyword>
<evidence type="ECO:0000256" key="2">
    <source>
        <dbReference type="SAM" id="Phobius"/>
    </source>
</evidence>
<protein>
    <submittedName>
        <fullName evidence="3">Uncharacterized protein</fullName>
    </submittedName>
</protein>
<feature type="compositionally biased region" description="Polar residues" evidence="1">
    <location>
        <begin position="41"/>
        <end position="53"/>
    </location>
</feature>
<sequence>MGFESYISYLLFDIQCPTIGIVFSMIIIGVSRGQSRRDTTGARTKSIRWQRSTAEETVTNMEIGLPRIADTRTDNVEAHQEEFRSLRRDEARVNHIQTIISGDRPKDS</sequence>
<dbReference type="Proteomes" id="UP000812287">
    <property type="component" value="Unassembled WGS sequence"/>
</dbReference>
<gene>
    <name evidence="3" type="ORF">BT62DRAFT_1012413</name>
</gene>
<evidence type="ECO:0000256" key="1">
    <source>
        <dbReference type="SAM" id="MobiDB-lite"/>
    </source>
</evidence>
<reference evidence="3" key="1">
    <citation type="submission" date="2020-11" db="EMBL/GenBank/DDBJ databases">
        <title>Adaptations for nitrogen fixation in a non-lichenized fungal sporocarp promotes dispersal by wood-feeding termites.</title>
        <authorList>
            <consortium name="DOE Joint Genome Institute"/>
            <person name="Koch R.A."/>
            <person name="Yoon G."/>
            <person name="Arayal U."/>
            <person name="Lail K."/>
            <person name="Amirebrahimi M."/>
            <person name="Labutti K."/>
            <person name="Lipzen A."/>
            <person name="Riley R."/>
            <person name="Barry K."/>
            <person name="Henrissat B."/>
            <person name="Grigoriev I.V."/>
            <person name="Herr J.R."/>
            <person name="Aime M.C."/>
        </authorList>
    </citation>
    <scope>NUCLEOTIDE SEQUENCE</scope>
    <source>
        <strain evidence="3">MCA 3950</strain>
    </source>
</reference>
<dbReference type="AlphaFoldDB" id="A0A9P7VHG4"/>
<dbReference type="GeneID" id="66100211"/>
<keyword evidence="2" id="KW-0472">Membrane</keyword>
<dbReference type="OrthoDB" id="3059645at2759"/>
<dbReference type="EMBL" id="MU250568">
    <property type="protein sequence ID" value="KAG7440637.1"/>
    <property type="molecule type" value="Genomic_DNA"/>
</dbReference>
<comment type="caution">
    <text evidence="3">The sequence shown here is derived from an EMBL/GenBank/DDBJ whole genome shotgun (WGS) entry which is preliminary data.</text>
</comment>
<dbReference type="RefSeq" id="XP_043034137.1">
    <property type="nucleotide sequence ID" value="XM_043177924.1"/>
</dbReference>
<keyword evidence="2" id="KW-1133">Transmembrane helix</keyword>
<proteinExistence type="predicted"/>
<feature type="transmembrane region" description="Helical" evidence="2">
    <location>
        <begin position="6"/>
        <end position="30"/>
    </location>
</feature>
<evidence type="ECO:0000313" key="3">
    <source>
        <dbReference type="EMBL" id="KAG7440637.1"/>
    </source>
</evidence>
<evidence type="ECO:0000313" key="4">
    <source>
        <dbReference type="Proteomes" id="UP000812287"/>
    </source>
</evidence>
<name>A0A9P7VHG4_9AGAR</name>
<keyword evidence="2" id="KW-0812">Transmembrane</keyword>
<feature type="region of interest" description="Disordered" evidence="1">
    <location>
        <begin position="34"/>
        <end position="53"/>
    </location>
</feature>